<protein>
    <submittedName>
        <fullName evidence="1">YbjN domain-containing protein</fullName>
    </submittedName>
</protein>
<organism evidence="1 2">
    <name type="scientific">Vasconcelosia minhoensis LEGE 07310</name>
    <dbReference type="NCBI Taxonomy" id="915328"/>
    <lineage>
        <taxon>Bacteria</taxon>
        <taxon>Bacillati</taxon>
        <taxon>Cyanobacteriota</taxon>
        <taxon>Cyanophyceae</taxon>
        <taxon>Nodosilineales</taxon>
        <taxon>Cymatolegaceae</taxon>
        <taxon>Vasconcelosia</taxon>
        <taxon>Vasconcelosia minhoensis</taxon>
    </lineage>
</organism>
<keyword evidence="2" id="KW-1185">Reference proteome</keyword>
<evidence type="ECO:0000313" key="1">
    <source>
        <dbReference type="EMBL" id="MBE9080457.1"/>
    </source>
</evidence>
<dbReference type="Gene3D" id="3.30.1460.10">
    <property type="match status" value="1"/>
</dbReference>
<accession>A0A8J7B163</accession>
<dbReference type="EMBL" id="JADEXG010000120">
    <property type="protein sequence ID" value="MBE9080457.1"/>
    <property type="molecule type" value="Genomic_DNA"/>
</dbReference>
<sequence>MAANSIDFETLSPDPDQGEAEIVASHLEVIETVISSLDQDDSAMVSRSEQGYLWKFKYGTVEVFVQLTGQNDDDTLTVWAPVHQLPVQDEAGLMRHLLKLNCGETFEACFGILNQDIVILANRVLEDINPGEISRLMTIVATIADEQDEVLRAEYP</sequence>
<dbReference type="RefSeq" id="WP_193912415.1">
    <property type="nucleotide sequence ID" value="NZ_JADEXG010000120.1"/>
</dbReference>
<comment type="caution">
    <text evidence="1">The sequence shown here is derived from an EMBL/GenBank/DDBJ whole genome shotgun (WGS) entry which is preliminary data.</text>
</comment>
<dbReference type="SUPFAM" id="SSF69635">
    <property type="entry name" value="Type III secretory system chaperone-like"/>
    <property type="match status" value="1"/>
</dbReference>
<dbReference type="CDD" id="cd17036">
    <property type="entry name" value="T3SC_YbjN-like_1"/>
    <property type="match status" value="1"/>
</dbReference>
<reference evidence="1" key="1">
    <citation type="submission" date="2020-10" db="EMBL/GenBank/DDBJ databases">
        <authorList>
            <person name="Castelo-Branco R."/>
            <person name="Eusebio N."/>
            <person name="Adriana R."/>
            <person name="Vieira A."/>
            <person name="Brugerolle De Fraissinette N."/>
            <person name="Rezende De Castro R."/>
            <person name="Schneider M.P."/>
            <person name="Vasconcelos V."/>
            <person name="Leao P.N."/>
        </authorList>
    </citation>
    <scope>NUCLEOTIDE SEQUENCE</scope>
    <source>
        <strain evidence="1">LEGE 07310</strain>
    </source>
</reference>
<proteinExistence type="predicted"/>
<dbReference type="Pfam" id="PF10722">
    <property type="entry name" value="YbjN"/>
    <property type="match status" value="1"/>
</dbReference>
<name>A0A8J7B163_9CYAN</name>
<dbReference type="AlphaFoldDB" id="A0A8J7B163"/>
<dbReference type="Proteomes" id="UP000636505">
    <property type="component" value="Unassembled WGS sequence"/>
</dbReference>
<dbReference type="InterPro" id="IPR019660">
    <property type="entry name" value="Put_sensory_transdc_reg_YbjN"/>
</dbReference>
<evidence type="ECO:0000313" key="2">
    <source>
        <dbReference type="Proteomes" id="UP000636505"/>
    </source>
</evidence>
<gene>
    <name evidence="1" type="ORF">IQ241_24755</name>
</gene>